<dbReference type="InterPro" id="IPR047042">
    <property type="entry name" value="BipA_II"/>
</dbReference>
<dbReference type="AlphaFoldDB" id="A0A024C524"/>
<comment type="similarity">
    <text evidence="3">Belongs to the TRAFAC class translation factor GTPase superfamily. Classic translation factor GTPase family. BipA subfamily.</text>
</comment>
<dbReference type="InterPro" id="IPR035647">
    <property type="entry name" value="EFG_III/V"/>
</dbReference>
<evidence type="ECO:0000313" key="6">
    <source>
        <dbReference type="EMBL" id="RVZ43580.1"/>
    </source>
</evidence>
<keyword evidence="3" id="KW-0694">RNA-binding</keyword>
<dbReference type="CDD" id="cd01891">
    <property type="entry name" value="TypA_BipA"/>
    <property type="match status" value="1"/>
</dbReference>
<dbReference type="Gene3D" id="3.30.70.870">
    <property type="entry name" value="Elongation Factor G (Translational Gtpase), domain 3"/>
    <property type="match status" value="1"/>
</dbReference>
<dbReference type="GO" id="GO:0005829">
    <property type="term" value="C:cytosol"/>
    <property type="evidence" value="ECO:0007669"/>
    <property type="project" value="TreeGrafter"/>
</dbReference>
<dbReference type="InterPro" id="IPR042116">
    <property type="entry name" value="TypA/BipA_C"/>
</dbReference>
<dbReference type="Gene3D" id="2.40.30.10">
    <property type="entry name" value="Translation factors"/>
    <property type="match status" value="1"/>
</dbReference>
<comment type="subunit">
    <text evidence="3">Monomer.</text>
</comment>
<dbReference type="InterPro" id="IPR048876">
    <property type="entry name" value="BipA_C"/>
</dbReference>
<dbReference type="InterPro" id="IPR005225">
    <property type="entry name" value="Small_GTP-bd"/>
</dbReference>
<dbReference type="GO" id="GO:0003924">
    <property type="term" value="F:GTPase activity"/>
    <property type="evidence" value="ECO:0007669"/>
    <property type="project" value="UniProtKB-UniRule"/>
</dbReference>
<dbReference type="InterPro" id="IPR031157">
    <property type="entry name" value="G_TR_CS"/>
</dbReference>
<reference evidence="5" key="2">
    <citation type="submission" date="2023-10" db="EMBL/GenBank/DDBJ databases">
        <title>First insite into the whole-genome sequence variations in clarithromycin resistant Helicobacter pylori clinical isolates in Russia.</title>
        <authorList>
            <person name="Starkova D.A."/>
            <person name="Svarval A.V."/>
            <person name="Polev D.E."/>
            <person name="Saitova A.T."/>
            <person name="Gladyshev N.S."/>
            <person name="Egorova S.A."/>
        </authorList>
    </citation>
    <scope>NUCLEOTIDE SEQUENCE</scope>
    <source>
        <strain evidence="5">HP290</strain>
    </source>
</reference>
<dbReference type="Proteomes" id="UP000289022">
    <property type="component" value="Unassembled WGS sequence"/>
</dbReference>
<keyword evidence="3" id="KW-0378">Hydrolase</keyword>
<comment type="caution">
    <text evidence="6">The sequence shown here is derived from an EMBL/GenBank/DDBJ whole genome shotgun (WGS) entry which is preliminary data.</text>
</comment>
<dbReference type="RefSeq" id="WP_000790224.1">
    <property type="nucleotide sequence ID" value="NZ_BSML01000011.1"/>
</dbReference>
<feature type="binding site" evidence="3">
    <location>
        <begin position="127"/>
        <end position="130"/>
    </location>
    <ligand>
        <name>GTP</name>
        <dbReference type="ChEBI" id="CHEBI:37565"/>
    </ligand>
</feature>
<dbReference type="CDD" id="cd03710">
    <property type="entry name" value="BipA_TypA_C"/>
    <property type="match status" value="1"/>
</dbReference>
<dbReference type="CDD" id="cd03691">
    <property type="entry name" value="BipA_TypA_II"/>
    <property type="match status" value="1"/>
</dbReference>
<dbReference type="GO" id="GO:0043022">
    <property type="term" value="F:ribosome binding"/>
    <property type="evidence" value="ECO:0007669"/>
    <property type="project" value="UniProtKB-UniRule"/>
</dbReference>
<evidence type="ECO:0000259" key="4">
    <source>
        <dbReference type="PROSITE" id="PS51722"/>
    </source>
</evidence>
<dbReference type="InterPro" id="IPR027417">
    <property type="entry name" value="P-loop_NTPase"/>
</dbReference>
<dbReference type="Gene3D" id="3.40.50.300">
    <property type="entry name" value="P-loop containing nucleotide triphosphate hydrolases"/>
    <property type="match status" value="1"/>
</dbReference>
<dbReference type="GO" id="GO:1990904">
    <property type="term" value="C:ribonucleoprotein complex"/>
    <property type="evidence" value="ECO:0007669"/>
    <property type="project" value="TreeGrafter"/>
</dbReference>
<dbReference type="FunFam" id="3.30.70.240:FF:000002">
    <property type="entry name" value="GTP-binding protein TypA"/>
    <property type="match status" value="1"/>
</dbReference>
<dbReference type="FunFam" id="3.30.70.870:FF:000003">
    <property type="entry name" value="GTP-binding protein TypA"/>
    <property type="match status" value="1"/>
</dbReference>
<dbReference type="Pfam" id="PF00679">
    <property type="entry name" value="EFG_C"/>
    <property type="match status" value="1"/>
</dbReference>
<evidence type="ECO:0000256" key="1">
    <source>
        <dbReference type="ARBA" id="ARBA00023134"/>
    </source>
</evidence>
<dbReference type="CDD" id="cd16263">
    <property type="entry name" value="BipA_III"/>
    <property type="match status" value="1"/>
</dbReference>
<name>A0A024C524_HELPX</name>
<dbReference type="InterPro" id="IPR035651">
    <property type="entry name" value="BipA_V"/>
</dbReference>
<evidence type="ECO:0000256" key="2">
    <source>
        <dbReference type="ARBA" id="ARBA00048548"/>
    </source>
</evidence>
<evidence type="ECO:0000313" key="7">
    <source>
        <dbReference type="Proteomes" id="UP000289022"/>
    </source>
</evidence>
<dbReference type="FunFam" id="2.40.30.10:FF:000016">
    <property type="entry name" value="GTP-binding protein TypA"/>
    <property type="match status" value="1"/>
</dbReference>
<dbReference type="InterPro" id="IPR047041">
    <property type="entry name" value="BipA_GTP-bd_dom"/>
</dbReference>
<dbReference type="PRINTS" id="PR00315">
    <property type="entry name" value="ELONGATNFCT"/>
</dbReference>
<dbReference type="PANTHER" id="PTHR42908">
    <property type="entry name" value="TRANSLATION ELONGATION FACTOR-RELATED"/>
    <property type="match status" value="1"/>
</dbReference>
<keyword evidence="3" id="KW-0690">Ribosome biogenesis</keyword>
<dbReference type="GO" id="GO:0000027">
    <property type="term" value="P:ribosomal large subunit assembly"/>
    <property type="evidence" value="ECO:0007669"/>
    <property type="project" value="UniProtKB-UniRule"/>
</dbReference>
<dbReference type="Proteomes" id="UP001294612">
    <property type="component" value="Unassembled WGS sequence"/>
</dbReference>
<accession>A0A024C524</accession>
<organism evidence="6 7">
    <name type="scientific">Helicobacter pylori</name>
    <name type="common">Campylobacter pylori</name>
    <dbReference type="NCBI Taxonomy" id="210"/>
    <lineage>
        <taxon>Bacteria</taxon>
        <taxon>Pseudomonadati</taxon>
        <taxon>Campylobacterota</taxon>
        <taxon>Epsilonproteobacteria</taxon>
        <taxon>Campylobacterales</taxon>
        <taxon>Helicobacteraceae</taxon>
        <taxon>Helicobacter</taxon>
    </lineage>
</organism>
<dbReference type="InterPro" id="IPR006298">
    <property type="entry name" value="BipA"/>
</dbReference>
<dbReference type="SUPFAM" id="SSF52540">
    <property type="entry name" value="P-loop containing nucleoside triphosphate hydrolases"/>
    <property type="match status" value="1"/>
</dbReference>
<dbReference type="GO" id="GO:0005525">
    <property type="term" value="F:GTP binding"/>
    <property type="evidence" value="ECO:0007669"/>
    <property type="project" value="UniProtKB-UniRule"/>
</dbReference>
<dbReference type="InterPro" id="IPR000640">
    <property type="entry name" value="EFG_V-like"/>
</dbReference>
<dbReference type="InterPro" id="IPR009000">
    <property type="entry name" value="Transl_B-barrel_sf"/>
</dbReference>
<dbReference type="EMBL" id="JAXMRN010000031">
    <property type="protein sequence ID" value="MDZ7551442.1"/>
    <property type="molecule type" value="Genomic_DNA"/>
</dbReference>
<keyword evidence="1 3" id="KW-0342">GTP-binding</keyword>
<dbReference type="PANTHER" id="PTHR42908:SF8">
    <property type="entry name" value="TR-TYPE G DOMAIN-CONTAINING PROTEIN"/>
    <property type="match status" value="1"/>
</dbReference>
<evidence type="ECO:0000256" key="3">
    <source>
        <dbReference type="HAMAP-Rule" id="MF_00849"/>
    </source>
</evidence>
<sequence>MKNIRNIAVIAHVDHGKTTLVDGLLSQSGTFSEREKVDERVMDSNDLERERGITILSKNTAIYYKDTKINIIDTPGHADFGGEVERVLKMVDGVLLLVDAQEGVMPQTKFVVKKALSFGICPIVVVNKIDKPAAEPDRVVDEVFDLFVAMGASDKQLDFPVVYAAARDGYAMKSLDDEKKNLEPLFETILEHVPSPSGSVDEPLQMQIFTLDYDNYVGKIGIARVFNGSVKKNESVLLMKSDGSKENGRITKLIGFLGLARTEIENAYAGDIVAIAGFNAMDVGDSVVDPNNPMPLDPMHLEEPTMSVYFAVNDSPLAGLEGKHVTANKLKDRLLKEMQTNIAMKCEEMGEGKFKVSGRGELQITILAENLRREGFEFSISRPEVIIKEENGVKCEPFEHLVIDTPQDFSGAIIERLGKRKAEMKAMNPMSDGYTRLEFEIPARGLIGYRSEFLTDTKGEGVMNHSFLEFRPFSGSVESRKNGALISMENGEATAFSLFNIQERGTLFINPQTKVYVGMVIGEHSRDNDLDVNPIKSKHLTNMRASGSDDAIKLTPPRTMVLERALEWIEEDEILEVTPLNLRIRKKILDPNMRKRAKK</sequence>
<protein>
    <recommendedName>
        <fullName evidence="3">Large ribosomal subunit assembly factor BipA</fullName>
        <ecNumber evidence="3">3.6.5.-</ecNumber>
    </recommendedName>
    <alternativeName>
        <fullName evidence="3">GTP-binding protein BipA</fullName>
    </alternativeName>
</protein>
<dbReference type="GO" id="GO:0019843">
    <property type="term" value="F:rRNA binding"/>
    <property type="evidence" value="ECO:0007669"/>
    <property type="project" value="UniProtKB-KW"/>
</dbReference>
<proteinExistence type="inferred from homology"/>
<dbReference type="Pfam" id="PF03144">
    <property type="entry name" value="GTP_EFTU_D2"/>
    <property type="match status" value="1"/>
</dbReference>
<dbReference type="InterPro" id="IPR047043">
    <property type="entry name" value="BipA_III"/>
</dbReference>
<feature type="domain" description="Tr-type G" evidence="4">
    <location>
        <begin position="2"/>
        <end position="197"/>
    </location>
</feature>
<dbReference type="FunFam" id="3.40.50.300:FF:000055">
    <property type="entry name" value="GTP-binding protein TypA"/>
    <property type="match status" value="1"/>
</dbReference>
<dbReference type="Pfam" id="PF21018">
    <property type="entry name" value="BipA_C"/>
    <property type="match status" value="1"/>
</dbReference>
<dbReference type="NCBIfam" id="TIGR00231">
    <property type="entry name" value="small_GTP"/>
    <property type="match status" value="1"/>
</dbReference>
<dbReference type="EC" id="3.6.5.-" evidence="3"/>
<keyword evidence="3" id="KW-0820">tRNA-binding</keyword>
<dbReference type="InterPro" id="IPR000795">
    <property type="entry name" value="T_Tr_GTP-bd_dom"/>
</dbReference>
<dbReference type="PROSITE" id="PS00301">
    <property type="entry name" value="G_TR_1"/>
    <property type="match status" value="1"/>
</dbReference>
<dbReference type="EMBL" id="RJGP01000015">
    <property type="protein sequence ID" value="RVZ43580.1"/>
    <property type="molecule type" value="Genomic_DNA"/>
</dbReference>
<dbReference type="Pfam" id="PF00009">
    <property type="entry name" value="GTP_EFTU"/>
    <property type="match status" value="1"/>
</dbReference>
<dbReference type="Gene3D" id="2.40.50.250">
    <property type="entry name" value="bipa protein"/>
    <property type="match status" value="1"/>
</dbReference>
<comment type="function">
    <text evidence="3">A 50S ribosomal subunit assembly protein with GTPase activity, required for 50S subunit assembly at low temperatures, may also play a role in translation. Binds GTP and analogs. Binds the 70S ribosome between the 30S and 50S subunits, in a similar position as ribosome-bound EF-G; it contacts a number of ribosomal proteins, both rRNAs and the A-site tRNA.</text>
</comment>
<dbReference type="HAMAP" id="MF_00849">
    <property type="entry name" value="BipA"/>
    <property type="match status" value="1"/>
</dbReference>
<dbReference type="SUPFAM" id="SSF50447">
    <property type="entry name" value="Translation proteins"/>
    <property type="match status" value="1"/>
</dbReference>
<dbReference type="GO" id="GO:0000049">
    <property type="term" value="F:tRNA binding"/>
    <property type="evidence" value="ECO:0007669"/>
    <property type="project" value="UniProtKB-KW"/>
</dbReference>
<dbReference type="SUPFAM" id="SSF54980">
    <property type="entry name" value="EF-G C-terminal domain-like"/>
    <property type="match status" value="2"/>
</dbReference>
<dbReference type="PROSITE" id="PS51722">
    <property type="entry name" value="G_TR_2"/>
    <property type="match status" value="1"/>
</dbReference>
<reference evidence="6 7" key="1">
    <citation type="submission" date="2018-11" db="EMBL/GenBank/DDBJ databases">
        <title>Genetic determinants and prediction of antibiotic resistance phenotypes in Helicobacter pylori.</title>
        <authorList>
            <person name="Wagner K."/>
        </authorList>
    </citation>
    <scope>NUCLEOTIDE SEQUENCE [LARGE SCALE GENOMIC DNA]</scope>
    <source>
        <strain evidence="6 7">ZH70</strain>
    </source>
</reference>
<gene>
    <name evidence="6" type="primary">typA</name>
    <name evidence="3" type="synonym">bipA</name>
    <name evidence="6" type="ORF">EC518_00990</name>
    <name evidence="5" type="ORF">RGC63_07060</name>
</gene>
<dbReference type="FunFam" id="2.40.50.250:FF:000001">
    <property type="entry name" value="GTP-binding protein TypA"/>
    <property type="match status" value="1"/>
</dbReference>
<dbReference type="NCBIfam" id="TIGR01394">
    <property type="entry name" value="TypA_BipA"/>
    <property type="match status" value="1"/>
</dbReference>
<comment type="subcellular location">
    <subcellularLocation>
        <location evidence="3">Cytoplasm</location>
    </subcellularLocation>
    <text evidence="3">Binds to ribosomes.</text>
</comment>
<keyword evidence="3" id="KW-0963">Cytoplasm</keyword>
<dbReference type="GO" id="GO:0009409">
    <property type="term" value="P:response to cold"/>
    <property type="evidence" value="ECO:0007669"/>
    <property type="project" value="UniProtKB-ARBA"/>
</dbReference>
<feature type="binding site" evidence="3">
    <location>
        <begin position="14"/>
        <end position="19"/>
    </location>
    <ligand>
        <name>GTP</name>
        <dbReference type="ChEBI" id="CHEBI:37565"/>
    </ligand>
</feature>
<comment type="catalytic activity">
    <reaction evidence="2 3">
        <text>GTP + H2O = GDP + phosphate + H(+)</text>
        <dbReference type="Rhea" id="RHEA:19669"/>
        <dbReference type="ChEBI" id="CHEBI:15377"/>
        <dbReference type="ChEBI" id="CHEBI:15378"/>
        <dbReference type="ChEBI" id="CHEBI:37565"/>
        <dbReference type="ChEBI" id="CHEBI:43474"/>
        <dbReference type="ChEBI" id="CHEBI:58189"/>
    </reaction>
</comment>
<keyword evidence="3" id="KW-0547">Nucleotide-binding</keyword>
<dbReference type="InterPro" id="IPR004161">
    <property type="entry name" value="EFTu-like_2"/>
</dbReference>
<dbReference type="Gene3D" id="3.30.70.240">
    <property type="match status" value="1"/>
</dbReference>
<dbReference type="GO" id="GO:0010467">
    <property type="term" value="P:gene expression"/>
    <property type="evidence" value="ECO:0007669"/>
    <property type="project" value="UniProtKB-ARBA"/>
</dbReference>
<keyword evidence="3" id="KW-0699">rRNA-binding</keyword>
<evidence type="ECO:0000313" key="5">
    <source>
        <dbReference type="EMBL" id="MDZ7551442.1"/>
    </source>
</evidence>